<reference evidence="2 3" key="1">
    <citation type="submission" date="2020-04" db="EMBL/GenBank/DDBJ databases">
        <authorList>
            <person name="Yoon J."/>
        </authorList>
    </citation>
    <scope>NUCLEOTIDE SEQUENCE [LARGE SCALE GENOMIC DNA]</scope>
    <source>
        <strain evidence="2 3">KMU-115</strain>
    </source>
</reference>
<comment type="caution">
    <text evidence="2">The sequence shown here is derived from an EMBL/GenBank/DDBJ whole genome shotgun (WGS) entry which is preliminary data.</text>
</comment>
<dbReference type="AlphaFoldDB" id="A0A7X6K0C7"/>
<dbReference type="Proteomes" id="UP000526408">
    <property type="component" value="Unassembled WGS sequence"/>
</dbReference>
<accession>A0A7X6K0C7</accession>
<proteinExistence type="predicted"/>
<protein>
    <submittedName>
        <fullName evidence="2">Uncharacterized protein</fullName>
    </submittedName>
</protein>
<organism evidence="2 3">
    <name type="scientific">Roseicyclus persicicus</name>
    <dbReference type="NCBI Taxonomy" id="2650661"/>
    <lineage>
        <taxon>Bacteria</taxon>
        <taxon>Pseudomonadati</taxon>
        <taxon>Pseudomonadota</taxon>
        <taxon>Alphaproteobacteria</taxon>
        <taxon>Rhodobacterales</taxon>
        <taxon>Roseobacteraceae</taxon>
        <taxon>Roseicyclus</taxon>
    </lineage>
</organism>
<evidence type="ECO:0000313" key="3">
    <source>
        <dbReference type="Proteomes" id="UP000526408"/>
    </source>
</evidence>
<sequence length="234" mass="24940">MRALLLALFLAAPARAEPVVLDPATVLALAAEPWRDRASFRDGLEAALGPLTVEMPRLPDGARDVDPFLWSLTGRFGAPLPGSRVAGGIFACSRYGVATRDTLAATALTDPAAFLLFGATQPAHDDATAWPEAGVARLACMITWDDTRRVAIIPEVAARAAVAARFATVTRSGDAELYGPGWRDYPPQFGADGYRIEGRDGAADSVLVLDRATIELRVSHQVIRFRAFLLNGGV</sequence>
<evidence type="ECO:0000256" key="1">
    <source>
        <dbReference type="SAM" id="SignalP"/>
    </source>
</evidence>
<dbReference type="EMBL" id="JAAZQQ010000007">
    <property type="protein sequence ID" value="NKX46469.1"/>
    <property type="molecule type" value="Genomic_DNA"/>
</dbReference>
<feature type="signal peptide" evidence="1">
    <location>
        <begin position="1"/>
        <end position="16"/>
    </location>
</feature>
<name>A0A7X6K0C7_9RHOB</name>
<keyword evidence="1" id="KW-0732">Signal</keyword>
<keyword evidence="3" id="KW-1185">Reference proteome</keyword>
<gene>
    <name evidence="2" type="ORF">HCU73_17910</name>
</gene>
<evidence type="ECO:0000313" key="2">
    <source>
        <dbReference type="EMBL" id="NKX46469.1"/>
    </source>
</evidence>
<dbReference type="RefSeq" id="WP_168624854.1">
    <property type="nucleotide sequence ID" value="NZ_JAAZQQ010000007.1"/>
</dbReference>
<feature type="chain" id="PRO_5031323183" evidence="1">
    <location>
        <begin position="17"/>
        <end position="234"/>
    </location>
</feature>